<evidence type="ECO:0000313" key="2">
    <source>
        <dbReference type="EMBL" id="CAD8068149.1"/>
    </source>
</evidence>
<evidence type="ECO:0008006" key="4">
    <source>
        <dbReference type="Google" id="ProtNLM"/>
    </source>
</evidence>
<keyword evidence="3" id="KW-1185">Reference proteome</keyword>
<accession>A0A8S1LMV4</accession>
<keyword evidence="1" id="KW-0472">Membrane</keyword>
<organism evidence="2 3">
    <name type="scientific">Paramecium primaurelia</name>
    <dbReference type="NCBI Taxonomy" id="5886"/>
    <lineage>
        <taxon>Eukaryota</taxon>
        <taxon>Sar</taxon>
        <taxon>Alveolata</taxon>
        <taxon>Ciliophora</taxon>
        <taxon>Intramacronucleata</taxon>
        <taxon>Oligohymenophorea</taxon>
        <taxon>Peniculida</taxon>
        <taxon>Parameciidae</taxon>
        <taxon>Paramecium</taxon>
    </lineage>
</organism>
<dbReference type="EMBL" id="CAJJDM010000041">
    <property type="protein sequence ID" value="CAD8068149.1"/>
    <property type="molecule type" value="Genomic_DNA"/>
</dbReference>
<protein>
    <recommendedName>
        <fullName evidence="4">Transmembrane protein</fullName>
    </recommendedName>
</protein>
<sequence>MEVDTSQKHNQSFQDKQLYMCNSLIFLKVFLVSLFKLYILIGLQESRIDLLKKLDLQQHSQFYILITFQDSKFKLQHQNHKLFIQYNFTGFQFLILDYEQSFTIHGMLKTQKQVLEKEQYHSRLNITQRMLLKELLEQNKFILIQSLSLQQIFSNFQHFFDLITTQTITDLAKNILVIINQIFKFQCSSWYHLNIMGIFQVIIKKCTKSSPFFKRFRFNQTYNVNQSTIRFRKLQSNSYCHIKRL</sequence>
<name>A0A8S1LMV4_PARPR</name>
<evidence type="ECO:0000256" key="1">
    <source>
        <dbReference type="SAM" id="Phobius"/>
    </source>
</evidence>
<gene>
    <name evidence="2" type="ORF">PPRIM_AZ9-3.1.T0420010</name>
</gene>
<keyword evidence="1" id="KW-0812">Transmembrane</keyword>
<reference evidence="2" key="1">
    <citation type="submission" date="2021-01" db="EMBL/GenBank/DDBJ databases">
        <authorList>
            <consortium name="Genoscope - CEA"/>
            <person name="William W."/>
        </authorList>
    </citation>
    <scope>NUCLEOTIDE SEQUENCE</scope>
</reference>
<proteinExistence type="predicted"/>
<feature type="transmembrane region" description="Helical" evidence="1">
    <location>
        <begin position="25"/>
        <end position="43"/>
    </location>
</feature>
<dbReference type="Proteomes" id="UP000688137">
    <property type="component" value="Unassembled WGS sequence"/>
</dbReference>
<keyword evidence="1" id="KW-1133">Transmembrane helix</keyword>
<comment type="caution">
    <text evidence="2">The sequence shown here is derived from an EMBL/GenBank/DDBJ whole genome shotgun (WGS) entry which is preliminary data.</text>
</comment>
<evidence type="ECO:0000313" key="3">
    <source>
        <dbReference type="Proteomes" id="UP000688137"/>
    </source>
</evidence>
<dbReference type="AlphaFoldDB" id="A0A8S1LMV4"/>